<accession>I7J1M3</accession>
<dbReference type="KEGG" id="tat:KUM_0807"/>
<evidence type="ECO:0000259" key="1">
    <source>
        <dbReference type="Pfam" id="PF02602"/>
    </source>
</evidence>
<dbReference type="HOGENOM" id="CLU_1085566_0_0_4"/>
<dbReference type="InterPro" id="IPR036108">
    <property type="entry name" value="4pyrrol_syn_uPrphyn_synt_sf"/>
</dbReference>
<dbReference type="GO" id="GO:0006782">
    <property type="term" value="P:protoporphyrinogen IX biosynthetic process"/>
    <property type="evidence" value="ECO:0007669"/>
    <property type="project" value="UniProtKB-UniPathway"/>
</dbReference>
<dbReference type="AlphaFoldDB" id="I7J1M3"/>
<dbReference type="SUPFAM" id="SSF69618">
    <property type="entry name" value="HemD-like"/>
    <property type="match status" value="1"/>
</dbReference>
<sequence length="260" mass="29691">MLHLVLTSNSERNSKLICALKHLMSATFHNMPALKIMPLIPPQDILSSDLISSLQYVFFVSKNAVAIFFKNYEKYAKALPTQIKFLCVGPGTASEIRKYSAADAEIIFPENDVHDSYSLYLKIHKLVRPNSKILIVKGEGGREFFKTAMSKDGHEIYELEIYKRLSKDYSGHEMSIFSNLDSQDDLAILFTSPDGIKGLMPQLEKYCKPELLKRTLYLILHENHRDLLPNKKCEIVSLEANIIHAKLASIFEPMKYNIKH</sequence>
<dbReference type="Pfam" id="PF02602">
    <property type="entry name" value="HEM4"/>
    <property type="match status" value="1"/>
</dbReference>
<feature type="domain" description="Tetrapyrrole biosynthesis uroporphyrinogen III synthase" evidence="1">
    <location>
        <begin position="27"/>
        <end position="216"/>
    </location>
</feature>
<dbReference type="UniPathway" id="UPA00251">
    <property type="reaction ID" value="UER00320"/>
</dbReference>
<evidence type="ECO:0000313" key="2">
    <source>
        <dbReference type="EMBL" id="CCG19599.1"/>
    </source>
</evidence>
<dbReference type="EMBL" id="HE681424">
    <property type="protein sequence ID" value="CCG19599.1"/>
    <property type="molecule type" value="Genomic_DNA"/>
</dbReference>
<proteinExistence type="predicted"/>
<organism evidence="2">
    <name type="scientific">Taylorella asinigenitalis 14/45</name>
    <dbReference type="NCBI Taxonomy" id="1091495"/>
    <lineage>
        <taxon>Bacteria</taxon>
        <taxon>Pseudomonadati</taxon>
        <taxon>Pseudomonadota</taxon>
        <taxon>Betaproteobacteria</taxon>
        <taxon>Burkholderiales</taxon>
        <taxon>Alcaligenaceae</taxon>
        <taxon>Taylorella</taxon>
    </lineage>
</organism>
<name>I7J1M3_9BURK</name>
<dbReference type="InterPro" id="IPR003754">
    <property type="entry name" value="4pyrrol_synth_uPrphyn_synth"/>
</dbReference>
<dbReference type="GO" id="GO:0004852">
    <property type="term" value="F:uroporphyrinogen-III synthase activity"/>
    <property type="evidence" value="ECO:0007669"/>
    <property type="project" value="InterPro"/>
</dbReference>
<dbReference type="CDD" id="cd06578">
    <property type="entry name" value="HemD"/>
    <property type="match status" value="1"/>
</dbReference>
<protein>
    <submittedName>
        <fullName evidence="2">Uroporphyrinogen-III synthetase</fullName>
    </submittedName>
</protein>
<dbReference type="Gene3D" id="3.40.50.10090">
    <property type="match status" value="2"/>
</dbReference>
<gene>
    <name evidence="2" type="primary">hemD</name>
    <name evidence="2" type="ORF">KUM_0807</name>
</gene>
<reference evidence="2" key="1">
    <citation type="journal article" date="2012" name="Vet. Microbiol.">
        <title>Comparative genomic analyses of the Taylorellae.</title>
        <authorList>
            <person name="Hauser H."/>
            <person name="Richter D.C."/>
            <person name="van Tonder A."/>
            <person name="Clark L."/>
            <person name="Preston A."/>
        </authorList>
    </citation>
    <scope>NUCLEOTIDE SEQUENCE</scope>
    <source>
        <strain evidence="2">14/45</strain>
    </source>
</reference>